<dbReference type="Proteomes" id="UP000199586">
    <property type="component" value="Unassembled WGS sequence"/>
</dbReference>
<evidence type="ECO:0000313" key="2">
    <source>
        <dbReference type="EMBL" id="SFP62397.1"/>
    </source>
</evidence>
<protein>
    <submittedName>
        <fullName evidence="2">Uncharacterized protein</fullName>
    </submittedName>
</protein>
<dbReference type="STRING" id="634430.SAMN04488241_104150"/>
<reference evidence="2 3" key="1">
    <citation type="submission" date="2016-10" db="EMBL/GenBank/DDBJ databases">
        <authorList>
            <person name="de Groot N.N."/>
        </authorList>
    </citation>
    <scope>NUCLEOTIDE SEQUENCE [LARGE SCALE GENOMIC DNA]</scope>
    <source>
        <strain evidence="2 3">CGMCC 1.9113</strain>
    </source>
</reference>
<gene>
    <name evidence="2" type="ORF">SAMN04488241_104150</name>
</gene>
<feature type="compositionally biased region" description="Basic and acidic residues" evidence="1">
    <location>
        <begin position="85"/>
        <end position="94"/>
    </location>
</feature>
<sequence length="103" mass="10728">MLGRGDVRDGHGGAAKLEAGQHGATASTICTTTAPPVAAGKLVRLEGIGTLKAPVKEAAAGFPSTYRVKRRKVEIKGTVVWKGDPYPDQREKPKIAISGGPRP</sequence>
<name>A0A1I5RVE4_9SPHN</name>
<dbReference type="AlphaFoldDB" id="A0A1I5RVE4"/>
<feature type="region of interest" description="Disordered" evidence="1">
    <location>
        <begin position="1"/>
        <end position="25"/>
    </location>
</feature>
<proteinExistence type="predicted"/>
<accession>A0A1I5RVE4</accession>
<keyword evidence="3" id="KW-1185">Reference proteome</keyword>
<feature type="region of interest" description="Disordered" evidence="1">
    <location>
        <begin position="84"/>
        <end position="103"/>
    </location>
</feature>
<dbReference type="EMBL" id="FOXP01000004">
    <property type="protein sequence ID" value="SFP62397.1"/>
    <property type="molecule type" value="Genomic_DNA"/>
</dbReference>
<evidence type="ECO:0000256" key="1">
    <source>
        <dbReference type="SAM" id="MobiDB-lite"/>
    </source>
</evidence>
<dbReference type="RefSeq" id="WP_093332641.1">
    <property type="nucleotide sequence ID" value="NZ_FOXP01000004.1"/>
</dbReference>
<feature type="compositionally biased region" description="Basic and acidic residues" evidence="1">
    <location>
        <begin position="1"/>
        <end position="11"/>
    </location>
</feature>
<organism evidence="2 3">
    <name type="scientific">Sphingomonas rubra</name>
    <dbReference type="NCBI Taxonomy" id="634430"/>
    <lineage>
        <taxon>Bacteria</taxon>
        <taxon>Pseudomonadati</taxon>
        <taxon>Pseudomonadota</taxon>
        <taxon>Alphaproteobacteria</taxon>
        <taxon>Sphingomonadales</taxon>
        <taxon>Sphingomonadaceae</taxon>
        <taxon>Sphingomonas</taxon>
    </lineage>
</organism>
<evidence type="ECO:0000313" key="3">
    <source>
        <dbReference type="Proteomes" id="UP000199586"/>
    </source>
</evidence>